<dbReference type="Pfam" id="PF02373">
    <property type="entry name" value="JmjC"/>
    <property type="match status" value="1"/>
</dbReference>
<dbReference type="AlphaFoldDB" id="A0A016SMH0"/>
<dbReference type="GO" id="GO:0033749">
    <property type="term" value="F:histone H4R3 demethylase activity"/>
    <property type="evidence" value="ECO:0007669"/>
    <property type="project" value="TreeGrafter"/>
</dbReference>
<evidence type="ECO:0000256" key="8">
    <source>
        <dbReference type="ARBA" id="ARBA00023015"/>
    </source>
</evidence>
<evidence type="ECO:0000256" key="11">
    <source>
        <dbReference type="ARBA" id="ARBA00038068"/>
    </source>
</evidence>
<evidence type="ECO:0000259" key="13">
    <source>
        <dbReference type="PROSITE" id="PS51184"/>
    </source>
</evidence>
<protein>
    <recommendedName>
        <fullName evidence="13">JmjC domain-containing protein</fullName>
    </recommendedName>
</protein>
<evidence type="ECO:0000313" key="14">
    <source>
        <dbReference type="EMBL" id="EYB91913.1"/>
    </source>
</evidence>
<evidence type="ECO:0000256" key="7">
    <source>
        <dbReference type="ARBA" id="ARBA00023004"/>
    </source>
</evidence>
<organism evidence="14 15">
    <name type="scientific">Ancylostoma ceylanicum</name>
    <dbReference type="NCBI Taxonomy" id="53326"/>
    <lineage>
        <taxon>Eukaryota</taxon>
        <taxon>Metazoa</taxon>
        <taxon>Ecdysozoa</taxon>
        <taxon>Nematoda</taxon>
        <taxon>Chromadorea</taxon>
        <taxon>Rhabditida</taxon>
        <taxon>Rhabditina</taxon>
        <taxon>Rhabditomorpha</taxon>
        <taxon>Strongyloidea</taxon>
        <taxon>Ancylostomatidae</taxon>
        <taxon>Ancylostomatinae</taxon>
        <taxon>Ancylostoma</taxon>
    </lineage>
</organism>
<keyword evidence="9" id="KW-0804">Transcription</keyword>
<dbReference type="GO" id="GO:0005634">
    <property type="term" value="C:nucleus"/>
    <property type="evidence" value="ECO:0007669"/>
    <property type="project" value="UniProtKB-SubCell"/>
</dbReference>
<evidence type="ECO:0000256" key="10">
    <source>
        <dbReference type="ARBA" id="ARBA00023242"/>
    </source>
</evidence>
<dbReference type="SMART" id="SM00558">
    <property type="entry name" value="JmjC"/>
    <property type="match status" value="1"/>
</dbReference>
<comment type="subcellular location">
    <subcellularLocation>
        <location evidence="2">Nucleus</location>
    </subcellularLocation>
</comment>
<dbReference type="GO" id="GO:0106140">
    <property type="term" value="F:P-TEFb complex binding"/>
    <property type="evidence" value="ECO:0007669"/>
    <property type="project" value="TreeGrafter"/>
</dbReference>
<feature type="compositionally biased region" description="Acidic residues" evidence="12">
    <location>
        <begin position="475"/>
        <end position="511"/>
    </location>
</feature>
<proteinExistence type="inferred from homology"/>
<sequence>MQSSSPVEVDYWTYFTSKRFIKDVSEASQILKKSLLRAAQRMYYSRCERRIAAAQNKDRPELEKHGWDVLNMSKKFNLPPLDDKMVRVDGTKITPDEFRRKYEAPRVPCIITGLTRHWKAHENWTLRNLLKNYADEYFKCGASPKGRSVYLKFKYFFEYMAEYEDDSPLYIFDGSFDERKGTKKMLLDYEVPEIFQESLFDLLGSDRTRPPHRWITIGPARSGTNIHIDPLGTSAWNALIHGHKRWVFIHPDTPRELVKIPKALRNVHPKEAITWFSTVYKRIQHGDWPFDKYPVYECRQNPGETVFVPCGWWHVVINEDNTVAVTQNFCSSINLPYVYPTIRKDSPALARAFLEKLCELRPDLLPTIYDSLADPKPIDDAYSSSSDKEYAKDEDYDDDSDISADSTDVSDYEVSEGESEEQDEEAQGDSEEDSSEDEEVLNDKEGECEEERKDLKGRIGKSQKLEVDSKGDAILVDDSEDENDIDISDDSEDSETFSDYDTDYDIDDTDYENNNAELSSNSPEIRTEPLREISPVRFVPENGVKRRASRDGKRTFSEWHSNALHTVQENY</sequence>
<dbReference type="PANTHER" id="PTHR12480:SF32">
    <property type="entry name" value="BIFUNCTIONAL ARGININE DEMETHYLASE AND LYSYL-HYDROXYLASE JMJD6"/>
    <property type="match status" value="1"/>
</dbReference>
<evidence type="ECO:0000256" key="5">
    <source>
        <dbReference type="ARBA" id="ARBA00022964"/>
    </source>
</evidence>
<evidence type="ECO:0000256" key="6">
    <source>
        <dbReference type="ARBA" id="ARBA00023002"/>
    </source>
</evidence>
<evidence type="ECO:0000256" key="4">
    <source>
        <dbReference type="ARBA" id="ARBA00022853"/>
    </source>
</evidence>
<feature type="compositionally biased region" description="Acidic residues" evidence="12">
    <location>
        <begin position="394"/>
        <end position="440"/>
    </location>
</feature>
<name>A0A016SMH0_9BILA</name>
<evidence type="ECO:0000256" key="3">
    <source>
        <dbReference type="ARBA" id="ARBA00022723"/>
    </source>
</evidence>
<dbReference type="STRING" id="53326.A0A016SMH0"/>
<keyword evidence="7" id="KW-0408">Iron</keyword>
<keyword evidence="3" id="KW-0479">Metal-binding</keyword>
<keyword evidence="15" id="KW-1185">Reference proteome</keyword>
<dbReference type="PANTHER" id="PTHR12480">
    <property type="entry name" value="ARGININE DEMETHYLASE AND LYSYL-HYDROXYLASE JMJD"/>
    <property type="match status" value="1"/>
</dbReference>
<dbReference type="SUPFAM" id="SSF51197">
    <property type="entry name" value="Clavaminate synthase-like"/>
    <property type="match status" value="1"/>
</dbReference>
<dbReference type="InterPro" id="IPR003347">
    <property type="entry name" value="JmjC_dom"/>
</dbReference>
<evidence type="ECO:0000313" key="15">
    <source>
        <dbReference type="Proteomes" id="UP000024635"/>
    </source>
</evidence>
<dbReference type="EMBL" id="JARK01001536">
    <property type="protein sequence ID" value="EYB91913.1"/>
    <property type="molecule type" value="Genomic_DNA"/>
</dbReference>
<dbReference type="Proteomes" id="UP000024635">
    <property type="component" value="Unassembled WGS sequence"/>
</dbReference>
<comment type="caution">
    <text evidence="14">The sequence shown here is derived from an EMBL/GenBank/DDBJ whole genome shotgun (WGS) entry which is preliminary data.</text>
</comment>
<dbReference type="GO" id="GO:0046872">
    <property type="term" value="F:metal ion binding"/>
    <property type="evidence" value="ECO:0007669"/>
    <property type="project" value="UniProtKB-KW"/>
</dbReference>
<dbReference type="GO" id="GO:0005737">
    <property type="term" value="C:cytoplasm"/>
    <property type="evidence" value="ECO:0007669"/>
    <property type="project" value="TreeGrafter"/>
</dbReference>
<evidence type="ECO:0000256" key="9">
    <source>
        <dbReference type="ARBA" id="ARBA00023163"/>
    </source>
</evidence>
<feature type="domain" description="JmjC" evidence="13">
    <location>
        <begin position="180"/>
        <end position="346"/>
    </location>
</feature>
<feature type="compositionally biased region" description="Polar residues" evidence="12">
    <location>
        <begin position="512"/>
        <end position="524"/>
    </location>
</feature>
<feature type="region of interest" description="Disordered" evidence="12">
    <location>
        <begin position="375"/>
        <end position="532"/>
    </location>
</feature>
<dbReference type="GO" id="GO:0006909">
    <property type="term" value="P:phagocytosis"/>
    <property type="evidence" value="ECO:0007669"/>
    <property type="project" value="TreeGrafter"/>
</dbReference>
<comment type="similarity">
    <text evidence="11">Belongs to the JMJD6 family.</text>
</comment>
<gene>
    <name evidence="14" type="primary">Acey_s0200.g1684</name>
    <name evidence="14" type="ORF">Y032_0200g1684</name>
</gene>
<evidence type="ECO:0000256" key="1">
    <source>
        <dbReference type="ARBA" id="ARBA00001954"/>
    </source>
</evidence>
<dbReference type="InterPro" id="IPR050910">
    <property type="entry name" value="JMJD6_ArgDemeth/LysHydrox"/>
</dbReference>
<keyword evidence="6" id="KW-0560">Oxidoreductase</keyword>
<keyword evidence="5" id="KW-0223">Dioxygenase</keyword>
<keyword evidence="4" id="KW-0156">Chromatin regulator</keyword>
<keyword evidence="10" id="KW-0539">Nucleus</keyword>
<feature type="compositionally biased region" description="Basic and acidic residues" evidence="12">
    <location>
        <begin position="441"/>
        <end position="471"/>
    </location>
</feature>
<reference evidence="15" key="1">
    <citation type="journal article" date="2015" name="Nat. Genet.">
        <title>The genome and transcriptome of the zoonotic hookworm Ancylostoma ceylanicum identify infection-specific gene families.</title>
        <authorList>
            <person name="Schwarz E.M."/>
            <person name="Hu Y."/>
            <person name="Antoshechkin I."/>
            <person name="Miller M.M."/>
            <person name="Sternberg P.W."/>
            <person name="Aroian R.V."/>
        </authorList>
    </citation>
    <scope>NUCLEOTIDE SEQUENCE</scope>
    <source>
        <strain evidence="15">HY135</strain>
    </source>
</reference>
<dbReference type="OrthoDB" id="424465at2759"/>
<accession>A0A016SMH0</accession>
<dbReference type="PROSITE" id="PS51184">
    <property type="entry name" value="JMJC"/>
    <property type="match status" value="1"/>
</dbReference>
<evidence type="ECO:0000256" key="12">
    <source>
        <dbReference type="SAM" id="MobiDB-lite"/>
    </source>
</evidence>
<keyword evidence="8" id="KW-0805">Transcription regulation</keyword>
<dbReference type="Gene3D" id="2.60.120.650">
    <property type="entry name" value="Cupin"/>
    <property type="match status" value="1"/>
</dbReference>
<comment type="cofactor">
    <cofactor evidence="1">
        <name>Fe(2+)</name>
        <dbReference type="ChEBI" id="CHEBI:29033"/>
    </cofactor>
</comment>
<evidence type="ECO:0000256" key="2">
    <source>
        <dbReference type="ARBA" id="ARBA00004123"/>
    </source>
</evidence>